<comment type="caution">
    <text evidence="6">The sequence shown here is derived from an EMBL/GenBank/DDBJ whole genome shotgun (WGS) entry which is preliminary data.</text>
</comment>
<dbReference type="PANTHER" id="PTHR30055:SF234">
    <property type="entry name" value="HTH-TYPE TRANSCRIPTIONAL REGULATOR BETI"/>
    <property type="match status" value="1"/>
</dbReference>
<evidence type="ECO:0000259" key="5">
    <source>
        <dbReference type="PROSITE" id="PS50977"/>
    </source>
</evidence>
<keyword evidence="3" id="KW-0804">Transcription</keyword>
<evidence type="ECO:0000256" key="1">
    <source>
        <dbReference type="ARBA" id="ARBA00023015"/>
    </source>
</evidence>
<dbReference type="SUPFAM" id="SSF46689">
    <property type="entry name" value="Homeodomain-like"/>
    <property type="match status" value="1"/>
</dbReference>
<dbReference type="InterPro" id="IPR050109">
    <property type="entry name" value="HTH-type_TetR-like_transc_reg"/>
</dbReference>
<dbReference type="AlphaFoldDB" id="A0A5C8PUE1"/>
<dbReference type="OrthoDB" id="2356263at2"/>
<dbReference type="InterPro" id="IPR009057">
    <property type="entry name" value="Homeodomain-like_sf"/>
</dbReference>
<dbReference type="PROSITE" id="PS50977">
    <property type="entry name" value="HTH_TETR_2"/>
    <property type="match status" value="1"/>
</dbReference>
<dbReference type="PRINTS" id="PR00455">
    <property type="entry name" value="HTHTETR"/>
</dbReference>
<feature type="domain" description="HTH tetR-type" evidence="5">
    <location>
        <begin position="25"/>
        <end position="85"/>
    </location>
</feature>
<name>A0A5C8PUE1_9HYPH</name>
<feature type="DNA-binding region" description="H-T-H motif" evidence="4">
    <location>
        <begin position="48"/>
        <end position="67"/>
    </location>
</feature>
<dbReference type="GO" id="GO:0000976">
    <property type="term" value="F:transcription cis-regulatory region binding"/>
    <property type="evidence" value="ECO:0007669"/>
    <property type="project" value="TreeGrafter"/>
</dbReference>
<evidence type="ECO:0000313" key="6">
    <source>
        <dbReference type="EMBL" id="TXL81972.1"/>
    </source>
</evidence>
<protein>
    <submittedName>
        <fullName evidence="6">TetR/AcrR family transcriptional regulator</fullName>
    </submittedName>
</protein>
<dbReference type="InterPro" id="IPR001647">
    <property type="entry name" value="HTH_TetR"/>
</dbReference>
<dbReference type="Pfam" id="PF00440">
    <property type="entry name" value="TetR_N"/>
    <property type="match status" value="1"/>
</dbReference>
<reference evidence="6 7" key="1">
    <citation type="submission" date="2019-06" db="EMBL/GenBank/DDBJ databases">
        <title>New taxonomy in bacterial strain CC-CFT640, isolated from vineyard.</title>
        <authorList>
            <person name="Lin S.-Y."/>
            <person name="Tsai C.-F."/>
            <person name="Young C.-C."/>
        </authorList>
    </citation>
    <scope>NUCLEOTIDE SEQUENCE [LARGE SCALE GENOMIC DNA]</scope>
    <source>
        <strain evidence="6 7">CC-CFT640</strain>
    </source>
</reference>
<evidence type="ECO:0000256" key="4">
    <source>
        <dbReference type="PROSITE-ProRule" id="PRU00335"/>
    </source>
</evidence>
<accession>A0A5C8PUE1</accession>
<organism evidence="6 7">
    <name type="scientific">Vineibacter terrae</name>
    <dbReference type="NCBI Taxonomy" id="2586908"/>
    <lineage>
        <taxon>Bacteria</taxon>
        <taxon>Pseudomonadati</taxon>
        <taxon>Pseudomonadota</taxon>
        <taxon>Alphaproteobacteria</taxon>
        <taxon>Hyphomicrobiales</taxon>
        <taxon>Vineibacter</taxon>
    </lineage>
</organism>
<dbReference type="PANTHER" id="PTHR30055">
    <property type="entry name" value="HTH-TYPE TRANSCRIPTIONAL REGULATOR RUTR"/>
    <property type="match status" value="1"/>
</dbReference>
<dbReference type="Gene3D" id="1.10.357.10">
    <property type="entry name" value="Tetracycline Repressor, domain 2"/>
    <property type="match status" value="1"/>
</dbReference>
<dbReference type="EMBL" id="VDUZ01000002">
    <property type="protein sequence ID" value="TXL81972.1"/>
    <property type="molecule type" value="Genomic_DNA"/>
</dbReference>
<proteinExistence type="predicted"/>
<keyword evidence="7" id="KW-1185">Reference proteome</keyword>
<dbReference type="Proteomes" id="UP000321638">
    <property type="component" value="Unassembled WGS sequence"/>
</dbReference>
<evidence type="ECO:0000256" key="3">
    <source>
        <dbReference type="ARBA" id="ARBA00023163"/>
    </source>
</evidence>
<dbReference type="RefSeq" id="WP_147845327.1">
    <property type="nucleotide sequence ID" value="NZ_VDUZ01000002.1"/>
</dbReference>
<keyword evidence="2 4" id="KW-0238">DNA-binding</keyword>
<evidence type="ECO:0000256" key="2">
    <source>
        <dbReference type="ARBA" id="ARBA00023125"/>
    </source>
</evidence>
<dbReference type="GO" id="GO:0003700">
    <property type="term" value="F:DNA-binding transcription factor activity"/>
    <property type="evidence" value="ECO:0007669"/>
    <property type="project" value="TreeGrafter"/>
</dbReference>
<gene>
    <name evidence="6" type="ORF">FHP25_02580</name>
</gene>
<evidence type="ECO:0000313" key="7">
    <source>
        <dbReference type="Proteomes" id="UP000321638"/>
    </source>
</evidence>
<sequence>MPGATPARSRHDDPRVRDRLGVIRDIKRQLVIDAARRVFEAHGLEGASIRLIAIEAGCTTGAIYPYFRGKEEIYAAILSQTLIALKQFIEQHLARHRRPIDRARAALAAFYAYYKAHPAELSLGLYLLRGAGVRPVGLSRDLDRDLNGQLRTVFDAIIAAIADAGFDRAQALTVDGVSHAIGLLVMDGTGRLRIFREPADGLMMDYLERLLPQQ</sequence>
<keyword evidence="1" id="KW-0805">Transcription regulation</keyword>